<dbReference type="PANTHER" id="PTHR13581:SF5">
    <property type="entry name" value="MRG_MORF4L-BINDING PROTEIN"/>
    <property type="match status" value="1"/>
</dbReference>
<name>A0AA85JAR5_TRIRE</name>
<evidence type="ECO:0000256" key="7">
    <source>
        <dbReference type="SAM" id="MobiDB-lite"/>
    </source>
</evidence>
<dbReference type="InterPro" id="IPR012423">
    <property type="entry name" value="Eaf7/MRGBP"/>
</dbReference>
<dbReference type="GO" id="GO:0035267">
    <property type="term" value="C:NuA4 histone acetyltransferase complex"/>
    <property type="evidence" value="ECO:0007669"/>
    <property type="project" value="TreeGrafter"/>
</dbReference>
<keyword evidence="4" id="KW-0805">Transcription regulation</keyword>
<evidence type="ECO:0000256" key="6">
    <source>
        <dbReference type="ARBA" id="ARBA00023242"/>
    </source>
</evidence>
<evidence type="ECO:0000256" key="3">
    <source>
        <dbReference type="ARBA" id="ARBA00022853"/>
    </source>
</evidence>
<evidence type="ECO:0000256" key="5">
    <source>
        <dbReference type="ARBA" id="ARBA00023163"/>
    </source>
</evidence>
<evidence type="ECO:0000313" key="8">
    <source>
        <dbReference type="Proteomes" id="UP000050795"/>
    </source>
</evidence>
<evidence type="ECO:0000256" key="4">
    <source>
        <dbReference type="ARBA" id="ARBA00023015"/>
    </source>
</evidence>
<evidence type="ECO:0008006" key="10">
    <source>
        <dbReference type="Google" id="ProtNLM"/>
    </source>
</evidence>
<protein>
    <recommendedName>
        <fullName evidence="10">MRG domain-containing protein</fullName>
    </recommendedName>
</protein>
<proteinExistence type="inferred from homology"/>
<reference evidence="8" key="1">
    <citation type="submission" date="2022-06" db="EMBL/GenBank/DDBJ databases">
        <authorList>
            <person name="Berger JAMES D."/>
            <person name="Berger JAMES D."/>
        </authorList>
    </citation>
    <scope>NUCLEOTIDE SEQUENCE [LARGE SCALE GENOMIC DNA]</scope>
</reference>
<evidence type="ECO:0000256" key="1">
    <source>
        <dbReference type="ARBA" id="ARBA00004123"/>
    </source>
</evidence>
<dbReference type="Pfam" id="PF07904">
    <property type="entry name" value="Eaf7"/>
    <property type="match status" value="1"/>
</dbReference>
<dbReference type="GO" id="GO:0005634">
    <property type="term" value="C:nucleus"/>
    <property type="evidence" value="ECO:0007669"/>
    <property type="project" value="UniProtKB-SubCell"/>
</dbReference>
<comment type="subcellular location">
    <subcellularLocation>
        <location evidence="1">Nucleus</location>
    </subcellularLocation>
</comment>
<dbReference type="WBParaSite" id="TREG1_145120.1">
    <property type="protein sequence ID" value="TREG1_145120.1"/>
    <property type="gene ID" value="TREG1_145120"/>
</dbReference>
<keyword evidence="3" id="KW-0156">Chromatin regulator</keyword>
<dbReference type="AlphaFoldDB" id="A0AA85JAR5"/>
<dbReference type="PANTHER" id="PTHR13581">
    <property type="entry name" value="MRG-BINDING PROTEIN"/>
    <property type="match status" value="1"/>
</dbReference>
<dbReference type="Proteomes" id="UP000050795">
    <property type="component" value="Unassembled WGS sequence"/>
</dbReference>
<dbReference type="GO" id="GO:0006357">
    <property type="term" value="P:regulation of transcription by RNA polymerase II"/>
    <property type="evidence" value="ECO:0007669"/>
    <property type="project" value="TreeGrafter"/>
</dbReference>
<comment type="similarity">
    <text evidence="2">Belongs to the EAF7 family.</text>
</comment>
<feature type="region of interest" description="Disordered" evidence="7">
    <location>
        <begin position="103"/>
        <end position="125"/>
    </location>
</feature>
<keyword evidence="8" id="KW-1185">Reference proteome</keyword>
<sequence>MAADKTDSYEWTWESEIQLFRGLMKHKPVGVFRHFHMICLWNYVNSVLRTPVTPDAIWKKLDTLYNMEGLHASEVDSFQGEMQEFSLPEEFDSLKGLKFPRVNHGSDTATLKSSVQDTSNQKRTRKSVRWADILVTSYDLVQTPTTSAVTTDAGVGSSSRKRRR</sequence>
<accession>A0AA85JAR5</accession>
<feature type="compositionally biased region" description="Polar residues" evidence="7">
    <location>
        <begin position="105"/>
        <end position="121"/>
    </location>
</feature>
<keyword evidence="5" id="KW-0804">Transcription</keyword>
<keyword evidence="6" id="KW-0539">Nucleus</keyword>
<evidence type="ECO:0000313" key="9">
    <source>
        <dbReference type="WBParaSite" id="TREG1_145120.1"/>
    </source>
</evidence>
<evidence type="ECO:0000256" key="2">
    <source>
        <dbReference type="ARBA" id="ARBA00007117"/>
    </source>
</evidence>
<organism evidence="8 9">
    <name type="scientific">Trichobilharzia regenti</name>
    <name type="common">Nasal bird schistosome</name>
    <dbReference type="NCBI Taxonomy" id="157069"/>
    <lineage>
        <taxon>Eukaryota</taxon>
        <taxon>Metazoa</taxon>
        <taxon>Spiralia</taxon>
        <taxon>Lophotrochozoa</taxon>
        <taxon>Platyhelminthes</taxon>
        <taxon>Trematoda</taxon>
        <taxon>Digenea</taxon>
        <taxon>Strigeidida</taxon>
        <taxon>Schistosomatoidea</taxon>
        <taxon>Schistosomatidae</taxon>
        <taxon>Trichobilharzia</taxon>
    </lineage>
</organism>
<reference evidence="9" key="2">
    <citation type="submission" date="2023-11" db="UniProtKB">
        <authorList>
            <consortium name="WormBaseParasite"/>
        </authorList>
    </citation>
    <scope>IDENTIFICATION</scope>
</reference>
<dbReference type="GO" id="GO:0006325">
    <property type="term" value="P:chromatin organization"/>
    <property type="evidence" value="ECO:0007669"/>
    <property type="project" value="UniProtKB-KW"/>
</dbReference>